<dbReference type="EMBL" id="JAERRJ010000007">
    <property type="protein sequence ID" value="MBL1076812.1"/>
    <property type="molecule type" value="Genomic_DNA"/>
</dbReference>
<dbReference type="RefSeq" id="WP_201949344.1">
    <property type="nucleotide sequence ID" value="NZ_JAERRJ010000007.1"/>
</dbReference>
<comment type="caution">
    <text evidence="2">The sequence shown here is derived from an EMBL/GenBank/DDBJ whole genome shotgun (WGS) entry which is preliminary data.</text>
</comment>
<name>A0ABS1M852_9NOCA</name>
<proteinExistence type="predicted"/>
<evidence type="ECO:0000259" key="1">
    <source>
        <dbReference type="Pfam" id="PF09995"/>
    </source>
</evidence>
<dbReference type="PANTHER" id="PTHR36151:SF3">
    <property type="entry name" value="ER-BOUND OXYGENASE MPAB_MPAB'_RUBBER OXYGENASE CATALYTIC DOMAIN-CONTAINING PROTEIN"/>
    <property type="match status" value="1"/>
</dbReference>
<dbReference type="Pfam" id="PF09995">
    <property type="entry name" value="MPAB_Lcp_cat"/>
    <property type="match status" value="1"/>
</dbReference>
<keyword evidence="3" id="KW-1185">Reference proteome</keyword>
<accession>A0ABS1M852</accession>
<organism evidence="2 3">
    <name type="scientific">Nocardia acididurans</name>
    <dbReference type="NCBI Taxonomy" id="2802282"/>
    <lineage>
        <taxon>Bacteria</taxon>
        <taxon>Bacillati</taxon>
        <taxon>Actinomycetota</taxon>
        <taxon>Actinomycetes</taxon>
        <taxon>Mycobacteriales</taxon>
        <taxon>Nocardiaceae</taxon>
        <taxon>Nocardia</taxon>
    </lineage>
</organism>
<evidence type="ECO:0000313" key="2">
    <source>
        <dbReference type="EMBL" id="MBL1076812.1"/>
    </source>
</evidence>
<dbReference type="PANTHER" id="PTHR36151">
    <property type="entry name" value="BLR2777 PROTEIN"/>
    <property type="match status" value="1"/>
</dbReference>
<evidence type="ECO:0000313" key="3">
    <source>
        <dbReference type="Proteomes" id="UP000602198"/>
    </source>
</evidence>
<protein>
    <submittedName>
        <fullName evidence="2">DUF2236 domain-containing protein</fullName>
    </submittedName>
</protein>
<dbReference type="InterPro" id="IPR018713">
    <property type="entry name" value="MPAB/Lcp_cat_dom"/>
</dbReference>
<gene>
    <name evidence="2" type="ORF">JK358_20660</name>
</gene>
<feature type="domain" description="ER-bound oxygenase mpaB/mpaB'/Rubber oxygenase catalytic" evidence="1">
    <location>
        <begin position="48"/>
        <end position="294"/>
    </location>
</feature>
<dbReference type="Proteomes" id="UP000602198">
    <property type="component" value="Unassembled WGS sequence"/>
</dbReference>
<sequence>MTDMIEHDQVVGRNVFYAGTRIPERSGDDSLRPADRAQRPVPPDSLLWKYVGDLFLAAAVGQRAAILENMWPQLGQGVSDHSVVISSHSNEVLAQRARNSSKTIGGILYAAPDTARRYGIQVRNFHKSIKGDMPNGRTYHAINAETFYWAHVTFFEQILRASDLGLFPKPLSRAEKEQIFEESKEWFSMLGVDDRAQPHTYAEFEEYLHHALHRDLVNSKLSQYTIGLARPGLWKTKLVPDRLRPVVRALDPVVTIATRMLTVGNLEPVLRAELGLSWTAREERLFRRYIAALRLARMAAARLNIPYRYRYLPAAAAAFDREGIDPDRITLESARAALRLARAACPEAAPALEATAIADAPEGAVCSKCQRGLRDCEECDGTGRAGGEPCDVCRGARRGCPVHHGDWRAPLRR</sequence>
<reference evidence="2 3" key="1">
    <citation type="submission" date="2021-01" db="EMBL/GenBank/DDBJ databases">
        <title>WGS of actinomycetes isolated from Thailand.</title>
        <authorList>
            <person name="Thawai C."/>
        </authorList>
    </citation>
    <scope>NUCLEOTIDE SEQUENCE [LARGE SCALE GENOMIC DNA]</scope>
    <source>
        <strain evidence="2 3">LPG 2</strain>
    </source>
</reference>